<evidence type="ECO:0000259" key="1">
    <source>
        <dbReference type="Pfam" id="PF01261"/>
    </source>
</evidence>
<organism evidence="2 3">
    <name type="scientific">Candidatus Fimadaptatus faecigallinarum</name>
    <dbReference type="NCBI Taxonomy" id="2840814"/>
    <lineage>
        <taxon>Bacteria</taxon>
        <taxon>Bacillati</taxon>
        <taxon>Bacillota</taxon>
        <taxon>Clostridia</taxon>
        <taxon>Eubacteriales</taxon>
        <taxon>Candidatus Fimadaptatus</taxon>
    </lineage>
</organism>
<reference evidence="2" key="2">
    <citation type="journal article" date="2021" name="PeerJ">
        <title>Extensive microbial diversity within the chicken gut microbiome revealed by metagenomics and culture.</title>
        <authorList>
            <person name="Gilroy R."/>
            <person name="Ravi A."/>
            <person name="Getino M."/>
            <person name="Pursley I."/>
            <person name="Horton D.L."/>
            <person name="Alikhan N.F."/>
            <person name="Baker D."/>
            <person name="Gharbi K."/>
            <person name="Hall N."/>
            <person name="Watson M."/>
            <person name="Adriaenssens E.M."/>
            <person name="Foster-Nyarko E."/>
            <person name="Jarju S."/>
            <person name="Secka A."/>
            <person name="Antonio M."/>
            <person name="Oren A."/>
            <person name="Chaudhuri R.R."/>
            <person name="La Ragione R."/>
            <person name="Hildebrand F."/>
            <person name="Pallen M.J."/>
        </authorList>
    </citation>
    <scope>NUCLEOTIDE SEQUENCE</scope>
    <source>
        <strain evidence="2">ChiSxjej2B14-8506</strain>
    </source>
</reference>
<feature type="domain" description="Xylose isomerase-like TIM barrel" evidence="1">
    <location>
        <begin position="20"/>
        <end position="257"/>
    </location>
</feature>
<reference evidence="2" key="1">
    <citation type="submission" date="2020-10" db="EMBL/GenBank/DDBJ databases">
        <authorList>
            <person name="Gilroy R."/>
        </authorList>
    </citation>
    <scope>NUCLEOTIDE SEQUENCE</scope>
    <source>
        <strain evidence="2">ChiSxjej2B14-8506</strain>
    </source>
</reference>
<sequence length="284" mass="32184">MIEYGMPTLLEFNDIEECAQLCAELGLRFIEINMNLPQYQPDRLSQDKLALVAQQYGIYYTIHLDENLNVADFNRRVAAAYCATVADSIRLARRLNAPVINMHMAKGVFFKLPERRVYLFDEYNARYMDALREFRDECTKLIGADDITICVENTDGYADFQLRALDMLLDSPVFGLTLDIGHDHTAGGVDLPAILARVDRLRHMHIHDADQQHDHLVLGAGNMDLDDRLRLAREQNSRAVIETKTAVALRQSVKWLIAHDWFTPVETPPDGMLITPTRGVAAGV</sequence>
<dbReference type="GO" id="GO:0016853">
    <property type="term" value="F:isomerase activity"/>
    <property type="evidence" value="ECO:0007669"/>
    <property type="project" value="UniProtKB-KW"/>
</dbReference>
<protein>
    <submittedName>
        <fullName evidence="2">Sugar phosphate isomerase/epimerase</fullName>
    </submittedName>
</protein>
<proteinExistence type="predicted"/>
<name>A0A9D1LRH0_9FIRM</name>
<dbReference type="InterPro" id="IPR036237">
    <property type="entry name" value="Xyl_isomerase-like_sf"/>
</dbReference>
<gene>
    <name evidence="2" type="ORF">IAC59_05180</name>
</gene>
<dbReference type="SUPFAM" id="SSF51658">
    <property type="entry name" value="Xylose isomerase-like"/>
    <property type="match status" value="1"/>
</dbReference>
<comment type="caution">
    <text evidence="2">The sequence shown here is derived from an EMBL/GenBank/DDBJ whole genome shotgun (WGS) entry which is preliminary data.</text>
</comment>
<dbReference type="Gene3D" id="3.20.20.150">
    <property type="entry name" value="Divalent-metal-dependent TIM barrel enzymes"/>
    <property type="match status" value="1"/>
</dbReference>
<dbReference type="InterPro" id="IPR050312">
    <property type="entry name" value="IolE/XylAMocC-like"/>
</dbReference>
<dbReference type="PANTHER" id="PTHR12110:SF21">
    <property type="entry name" value="XYLOSE ISOMERASE-LIKE TIM BARREL DOMAIN-CONTAINING PROTEIN"/>
    <property type="match status" value="1"/>
</dbReference>
<dbReference type="PANTHER" id="PTHR12110">
    <property type="entry name" value="HYDROXYPYRUVATE ISOMERASE"/>
    <property type="match status" value="1"/>
</dbReference>
<dbReference type="InterPro" id="IPR013022">
    <property type="entry name" value="Xyl_isomerase-like_TIM-brl"/>
</dbReference>
<evidence type="ECO:0000313" key="3">
    <source>
        <dbReference type="Proteomes" id="UP000824123"/>
    </source>
</evidence>
<evidence type="ECO:0000313" key="2">
    <source>
        <dbReference type="EMBL" id="HIU46632.1"/>
    </source>
</evidence>
<dbReference type="AlphaFoldDB" id="A0A9D1LRH0"/>
<dbReference type="EMBL" id="DVNK01000034">
    <property type="protein sequence ID" value="HIU46632.1"/>
    <property type="molecule type" value="Genomic_DNA"/>
</dbReference>
<keyword evidence="2" id="KW-0413">Isomerase</keyword>
<dbReference type="Pfam" id="PF01261">
    <property type="entry name" value="AP_endonuc_2"/>
    <property type="match status" value="1"/>
</dbReference>
<dbReference type="Proteomes" id="UP000824123">
    <property type="component" value="Unassembled WGS sequence"/>
</dbReference>
<accession>A0A9D1LRH0</accession>